<dbReference type="OrthoDB" id="3214900at2"/>
<keyword evidence="1" id="KW-0805">Transcription regulation</keyword>
<dbReference type="InterPro" id="IPR000524">
    <property type="entry name" value="Tscrpt_reg_HTH_GntR"/>
</dbReference>
<dbReference type="GO" id="GO:0003677">
    <property type="term" value="F:DNA binding"/>
    <property type="evidence" value="ECO:0007669"/>
    <property type="project" value="UniProtKB-KW"/>
</dbReference>
<dbReference type="PANTHER" id="PTHR44846:SF17">
    <property type="entry name" value="GNTR-FAMILY TRANSCRIPTIONAL REGULATOR"/>
    <property type="match status" value="1"/>
</dbReference>
<evidence type="ECO:0000313" key="5">
    <source>
        <dbReference type="EMBL" id="SDN18335.1"/>
    </source>
</evidence>
<dbReference type="RefSeq" id="WP_093659321.1">
    <property type="nucleotide sequence ID" value="NZ_FNHI01000021.1"/>
</dbReference>
<dbReference type="PANTHER" id="PTHR44846">
    <property type="entry name" value="MANNOSYL-D-GLYCERATE TRANSPORT/METABOLISM SYSTEM REPRESSOR MNGR-RELATED"/>
    <property type="match status" value="1"/>
</dbReference>
<dbReference type="Gene3D" id="3.40.1410.10">
    <property type="entry name" value="Chorismate lyase-like"/>
    <property type="match status" value="1"/>
</dbReference>
<dbReference type="AlphaFoldDB" id="A0A1G9ZB41"/>
<evidence type="ECO:0000259" key="4">
    <source>
        <dbReference type="PROSITE" id="PS50949"/>
    </source>
</evidence>
<name>A0A1G9ZB41_9ACTN</name>
<dbReference type="SMART" id="SM00866">
    <property type="entry name" value="UTRA"/>
    <property type="match status" value="1"/>
</dbReference>
<dbReference type="InterPro" id="IPR036390">
    <property type="entry name" value="WH_DNA-bd_sf"/>
</dbReference>
<dbReference type="InterPro" id="IPR050679">
    <property type="entry name" value="Bact_HTH_transcr_reg"/>
</dbReference>
<keyword evidence="3" id="KW-0804">Transcription</keyword>
<evidence type="ECO:0000313" key="6">
    <source>
        <dbReference type="Proteomes" id="UP000199063"/>
    </source>
</evidence>
<dbReference type="GeneID" id="40832633"/>
<dbReference type="InterPro" id="IPR028978">
    <property type="entry name" value="Chorismate_lyase_/UTRA_dom_sf"/>
</dbReference>
<dbReference type="Gene3D" id="1.10.10.10">
    <property type="entry name" value="Winged helix-like DNA-binding domain superfamily/Winged helix DNA-binding domain"/>
    <property type="match status" value="1"/>
</dbReference>
<dbReference type="STRING" id="1196353.SAMN05444921_12151"/>
<dbReference type="CDD" id="cd07377">
    <property type="entry name" value="WHTH_GntR"/>
    <property type="match status" value="1"/>
</dbReference>
<dbReference type="Pfam" id="PF07702">
    <property type="entry name" value="UTRA"/>
    <property type="match status" value="1"/>
</dbReference>
<accession>A0A1G9ZB41</accession>
<dbReference type="GO" id="GO:0003700">
    <property type="term" value="F:DNA-binding transcription factor activity"/>
    <property type="evidence" value="ECO:0007669"/>
    <property type="project" value="InterPro"/>
</dbReference>
<sequence>MAREPGGGSPKYQRVADDLRARIKAGEFPEGRLPVERDLVTQYAPISQGTIRQALAKLRDEGLVESRVGSGVYVRSWRPIVRNALQRLSAEQWGGGRSMWDIDIEDRDLEVRDVQIEQLPAEPSVARALDIPEGELVWRRNRKYVVDGVAVMRSTEYIPDDLARGTRITQVDTGPGGVYARLADAGHAPVRYREEIQSRPPSAAEAADLQVRAPAPVAEVVRYAFDSADRVLTVNRMILDASRYLLQYDFPA</sequence>
<evidence type="ECO:0000256" key="1">
    <source>
        <dbReference type="ARBA" id="ARBA00023015"/>
    </source>
</evidence>
<dbReference type="Proteomes" id="UP000199063">
    <property type="component" value="Unassembled WGS sequence"/>
</dbReference>
<keyword evidence="2" id="KW-0238">DNA-binding</keyword>
<dbReference type="EMBL" id="FNHI01000021">
    <property type="protein sequence ID" value="SDN18335.1"/>
    <property type="molecule type" value="Genomic_DNA"/>
</dbReference>
<proteinExistence type="predicted"/>
<dbReference type="GO" id="GO:0045892">
    <property type="term" value="P:negative regulation of DNA-templated transcription"/>
    <property type="evidence" value="ECO:0007669"/>
    <property type="project" value="TreeGrafter"/>
</dbReference>
<dbReference type="InterPro" id="IPR011663">
    <property type="entry name" value="UTRA"/>
</dbReference>
<evidence type="ECO:0000256" key="2">
    <source>
        <dbReference type="ARBA" id="ARBA00023125"/>
    </source>
</evidence>
<protein>
    <submittedName>
        <fullName evidence="5">GntR family transcriptional regulator</fullName>
    </submittedName>
</protein>
<dbReference type="PROSITE" id="PS50949">
    <property type="entry name" value="HTH_GNTR"/>
    <property type="match status" value="1"/>
</dbReference>
<organism evidence="5 6">
    <name type="scientific">Streptomyces wuyuanensis</name>
    <dbReference type="NCBI Taxonomy" id="1196353"/>
    <lineage>
        <taxon>Bacteria</taxon>
        <taxon>Bacillati</taxon>
        <taxon>Actinomycetota</taxon>
        <taxon>Actinomycetes</taxon>
        <taxon>Kitasatosporales</taxon>
        <taxon>Streptomycetaceae</taxon>
        <taxon>Streptomyces</taxon>
    </lineage>
</organism>
<reference evidence="6" key="1">
    <citation type="submission" date="2016-10" db="EMBL/GenBank/DDBJ databases">
        <authorList>
            <person name="Varghese N."/>
            <person name="Submissions S."/>
        </authorList>
    </citation>
    <scope>NUCLEOTIDE SEQUENCE [LARGE SCALE GENOMIC DNA]</scope>
    <source>
        <strain evidence="6">CGMCC 4.7042</strain>
    </source>
</reference>
<dbReference type="Pfam" id="PF00392">
    <property type="entry name" value="GntR"/>
    <property type="match status" value="1"/>
</dbReference>
<keyword evidence="6" id="KW-1185">Reference proteome</keyword>
<evidence type="ECO:0000256" key="3">
    <source>
        <dbReference type="ARBA" id="ARBA00023163"/>
    </source>
</evidence>
<dbReference type="InterPro" id="IPR036388">
    <property type="entry name" value="WH-like_DNA-bd_sf"/>
</dbReference>
<feature type="domain" description="HTH gntR-type" evidence="4">
    <location>
        <begin position="9"/>
        <end position="77"/>
    </location>
</feature>
<dbReference type="SUPFAM" id="SSF64288">
    <property type="entry name" value="Chorismate lyase-like"/>
    <property type="match status" value="1"/>
</dbReference>
<dbReference type="SUPFAM" id="SSF46785">
    <property type="entry name" value="Winged helix' DNA-binding domain"/>
    <property type="match status" value="1"/>
</dbReference>
<gene>
    <name evidence="5" type="ORF">SAMN05444921_12151</name>
</gene>
<dbReference type="SMART" id="SM00345">
    <property type="entry name" value="HTH_GNTR"/>
    <property type="match status" value="1"/>
</dbReference>